<evidence type="ECO:0000256" key="1">
    <source>
        <dbReference type="SAM" id="MobiDB-lite"/>
    </source>
</evidence>
<organism evidence="3">
    <name type="scientific">Camponotus floridanus</name>
    <name type="common">Florida carpenter ant</name>
    <dbReference type="NCBI Taxonomy" id="104421"/>
    <lineage>
        <taxon>Eukaryota</taxon>
        <taxon>Metazoa</taxon>
        <taxon>Ecdysozoa</taxon>
        <taxon>Arthropoda</taxon>
        <taxon>Hexapoda</taxon>
        <taxon>Insecta</taxon>
        <taxon>Pterygota</taxon>
        <taxon>Neoptera</taxon>
        <taxon>Endopterygota</taxon>
        <taxon>Hymenoptera</taxon>
        <taxon>Apocrita</taxon>
        <taxon>Aculeata</taxon>
        <taxon>Formicoidea</taxon>
        <taxon>Formicidae</taxon>
        <taxon>Formicinae</taxon>
        <taxon>Camponotus</taxon>
    </lineage>
</organism>
<evidence type="ECO:0000313" key="2">
    <source>
        <dbReference type="EMBL" id="EFN60249.1"/>
    </source>
</evidence>
<evidence type="ECO:0000313" key="3">
    <source>
        <dbReference type="Proteomes" id="UP000000311"/>
    </source>
</evidence>
<keyword evidence="3" id="KW-1185">Reference proteome</keyword>
<gene>
    <name evidence="2" type="ORF">EAG_03214</name>
</gene>
<dbReference type="EMBL" id="GL445052">
    <property type="protein sequence ID" value="EFN60249.1"/>
    <property type="molecule type" value="Genomic_DNA"/>
</dbReference>
<reference evidence="2 3" key="1">
    <citation type="journal article" date="2010" name="Science">
        <title>Genomic comparison of the ants Camponotus floridanus and Harpegnathos saltator.</title>
        <authorList>
            <person name="Bonasio R."/>
            <person name="Zhang G."/>
            <person name="Ye C."/>
            <person name="Mutti N.S."/>
            <person name="Fang X."/>
            <person name="Qin N."/>
            <person name="Donahue G."/>
            <person name="Yang P."/>
            <person name="Li Q."/>
            <person name="Li C."/>
            <person name="Zhang P."/>
            <person name="Huang Z."/>
            <person name="Berger S.L."/>
            <person name="Reinberg D."/>
            <person name="Wang J."/>
            <person name="Liebig J."/>
        </authorList>
    </citation>
    <scope>NUCLEOTIDE SEQUENCE [LARGE SCALE GENOMIC DNA]</scope>
    <source>
        <strain evidence="3">C129</strain>
    </source>
</reference>
<feature type="compositionally biased region" description="Basic and acidic residues" evidence="1">
    <location>
        <begin position="202"/>
        <end position="212"/>
    </location>
</feature>
<dbReference type="AlphaFoldDB" id="E2B236"/>
<proteinExistence type="predicted"/>
<protein>
    <submittedName>
        <fullName evidence="2">Uncharacterized protein</fullName>
    </submittedName>
</protein>
<name>E2B236_CAMFO</name>
<dbReference type="Proteomes" id="UP000000311">
    <property type="component" value="Unassembled WGS sequence"/>
</dbReference>
<feature type="region of interest" description="Disordered" evidence="1">
    <location>
        <begin position="192"/>
        <end position="212"/>
    </location>
</feature>
<accession>E2B236</accession>
<sequence length="534" mass="61279">MRSTWCVTTDALITGNYRCLINYGNAICSHTCYRLTRYDCVTISIRCVPDVLSTHHTLNENTPAISLRALIQTKRIIYMYTILTKSIAYKPQKNTKHKAFRCRHQAPRGMKWLLHEHDKPRINHCFGRVIEQEWGIPGRTRTEKEEGSSAERKTEIERHRNDLFPWSRGSRWDTRRVPVSVYRVFRKCKPGTTRLHSTPEAPDGKSRGGLESIKRPFNKVTHLEIYECTPCDTLTTSSLGLRKGRQGGEGERKGRFANSQAHLTDFLLTEPFRDYVPGISKISPLLGIRPLFADTISIKRTLMKYNVLFESNIPIGRQDGQTGNKYKAITLALCSSSSGSRLITVHGLQRSLTSQLNEKRLSSQDEGYKRQRGGKFLSRNVSGEYLAWYNVSENKLYVLGRRTAFRFTSDIAKSNASQVELCRTVDKKLSVPLWALNFCKYEKTGIRYAAGSLEDTNCVYDRLSLAPLTLSLVKQNLNHNSTQWPDLTVRYASLSQSTCIWGTYRCRYANATQKLIAIKTRYEWKEGKERIWTF</sequence>
<dbReference type="InParanoid" id="E2B236"/>